<feature type="transmembrane region" description="Helical" evidence="1">
    <location>
        <begin position="239"/>
        <end position="261"/>
    </location>
</feature>
<feature type="transmembrane region" description="Helical" evidence="1">
    <location>
        <begin position="281"/>
        <end position="300"/>
    </location>
</feature>
<sequence length="346" mass="39481">MQLIEKNRIVKVLASIVIVMLVLMQTITIQDHPIIYNFLTWLTWPALFFIAGYYANYKMDKSNILHIVKRYLVPYIITGFLIIVINKIVQVLQLSSWINTPFPSMKIGVVTMLYGNGWPTDTLIGHRDFGVGLLWVLLALFFSICIQLVVNKIPVQFIKIITSLILMVLGFYLGTKVQLPWSLNAALIMQPYVLLGKSFKTVSTLNINAPVTICVGLLSVWLVSVGSGPFELTLATTRYWFFGVITAILGLNMLIFTARYINKMLINRFYYWFVKLGEKQLVNIAVLSFVVSIIPVGRYVSSLIKIPHGVLIFIWLMVFIIILSVKVVIQYIGQHYFNWSEDEEIG</sequence>
<feature type="transmembrane region" description="Helical" evidence="1">
    <location>
        <begin position="306"/>
        <end position="329"/>
    </location>
</feature>
<feature type="transmembrane region" description="Helical" evidence="1">
    <location>
        <begin position="75"/>
        <end position="98"/>
    </location>
</feature>
<dbReference type="OrthoDB" id="2147704at2"/>
<accession>A0A4Y4G380</accession>
<proteinExistence type="predicted"/>
<evidence type="ECO:0000313" key="5">
    <source>
        <dbReference type="Proteomes" id="UP000585749"/>
    </source>
</evidence>
<evidence type="ECO:0000256" key="1">
    <source>
        <dbReference type="SAM" id="Phobius"/>
    </source>
</evidence>
<evidence type="ECO:0000313" key="4">
    <source>
        <dbReference type="Proteomes" id="UP000182448"/>
    </source>
</evidence>
<reference evidence="2 5" key="2">
    <citation type="submission" date="2020-04" db="EMBL/GenBank/DDBJ databases">
        <title>MicrobeNet Type strains.</title>
        <authorList>
            <person name="Nicholson A.C."/>
        </authorList>
    </citation>
    <scope>NUCLEOTIDE SEQUENCE [LARGE SCALE GENOMIC DNA]</scope>
    <source>
        <strain evidence="2 5">CCUG 33494</strain>
    </source>
</reference>
<reference evidence="3 4" key="1">
    <citation type="submission" date="2016-08" db="EMBL/GenBank/DDBJ databases">
        <authorList>
            <person name="Varghese N."/>
            <person name="Submissions Spin"/>
        </authorList>
    </citation>
    <scope>NUCLEOTIDE SEQUENCE [LARGE SCALE GENOMIC DNA]</scope>
    <source>
        <strain evidence="3 4">R-53116</strain>
    </source>
</reference>
<dbReference type="GeneID" id="72424813"/>
<dbReference type="AlphaFoldDB" id="A0A4Y4G380"/>
<dbReference type="EMBL" id="FMAW01000016">
    <property type="protein sequence ID" value="SCC10526.1"/>
    <property type="molecule type" value="Genomic_DNA"/>
</dbReference>
<evidence type="ECO:0000313" key="3">
    <source>
        <dbReference type="EMBL" id="SCC10526.1"/>
    </source>
</evidence>
<dbReference type="Proteomes" id="UP000182448">
    <property type="component" value="Unassembled WGS sequence"/>
</dbReference>
<feature type="transmembrane region" description="Helical" evidence="1">
    <location>
        <begin position="12"/>
        <end position="29"/>
    </location>
</feature>
<name>A0A4Y4G380_WEIHE</name>
<feature type="transmembrane region" description="Helical" evidence="1">
    <location>
        <begin position="207"/>
        <end position="227"/>
    </location>
</feature>
<feature type="transmembrane region" description="Helical" evidence="1">
    <location>
        <begin position="35"/>
        <end position="55"/>
    </location>
</feature>
<feature type="transmembrane region" description="Helical" evidence="1">
    <location>
        <begin position="157"/>
        <end position="173"/>
    </location>
</feature>
<keyword evidence="4" id="KW-1185">Reference proteome</keyword>
<feature type="transmembrane region" description="Helical" evidence="1">
    <location>
        <begin position="129"/>
        <end position="150"/>
    </location>
</feature>
<keyword evidence="1" id="KW-0472">Membrane</keyword>
<keyword evidence="1" id="KW-1133">Transmembrane helix</keyword>
<dbReference type="Proteomes" id="UP000585749">
    <property type="component" value="Unassembled WGS sequence"/>
</dbReference>
<comment type="caution">
    <text evidence="2">The sequence shown here is derived from an EMBL/GenBank/DDBJ whole genome shotgun (WGS) entry which is preliminary data.</text>
</comment>
<organism evidence="2 5">
    <name type="scientific">Weissella hellenica</name>
    <dbReference type="NCBI Taxonomy" id="46256"/>
    <lineage>
        <taxon>Bacteria</taxon>
        <taxon>Bacillati</taxon>
        <taxon>Bacillota</taxon>
        <taxon>Bacilli</taxon>
        <taxon>Lactobacillales</taxon>
        <taxon>Lactobacillaceae</taxon>
        <taxon>Weissella</taxon>
    </lineage>
</organism>
<gene>
    <name evidence="3" type="ORF">GA0061075_11632</name>
    <name evidence="2" type="ORF">HF960_08380</name>
</gene>
<dbReference type="EMBL" id="JAAXPM010000016">
    <property type="protein sequence ID" value="NKY67656.1"/>
    <property type="molecule type" value="Genomic_DNA"/>
</dbReference>
<protein>
    <submittedName>
        <fullName evidence="2">Uncharacterized protein</fullName>
    </submittedName>
</protein>
<dbReference type="RefSeq" id="WP_074427988.1">
    <property type="nucleotide sequence ID" value="NZ_BJEG01000016.1"/>
</dbReference>
<keyword evidence="1" id="KW-0812">Transmembrane</keyword>
<evidence type="ECO:0000313" key="2">
    <source>
        <dbReference type="EMBL" id="NKY67656.1"/>
    </source>
</evidence>